<evidence type="ECO:0000256" key="6">
    <source>
        <dbReference type="ARBA" id="ARBA00023136"/>
    </source>
</evidence>
<dbReference type="PANTHER" id="PTHR23033:SF40">
    <property type="entry name" value="APPLE DOMAIN-CONTAINING PROTEIN"/>
    <property type="match status" value="1"/>
</dbReference>
<keyword evidence="4" id="KW-0735">Signal-anchor</keyword>
<keyword evidence="9" id="KW-1185">Reference proteome</keyword>
<accession>A0A179F1X7</accession>
<comment type="subcellular location">
    <subcellularLocation>
        <location evidence="1">Membrane</location>
        <topology evidence="1">Single-pass type II membrane protein</topology>
    </subcellularLocation>
</comment>
<dbReference type="GO" id="GO:0016020">
    <property type="term" value="C:membrane"/>
    <property type="evidence" value="ECO:0007669"/>
    <property type="project" value="UniProtKB-SubCell"/>
</dbReference>
<dbReference type="KEGG" id="pchm:VFPPC_10490"/>
<organism evidence="8 9">
    <name type="scientific">Pochonia chlamydosporia 170</name>
    <dbReference type="NCBI Taxonomy" id="1380566"/>
    <lineage>
        <taxon>Eukaryota</taxon>
        <taxon>Fungi</taxon>
        <taxon>Dikarya</taxon>
        <taxon>Ascomycota</taxon>
        <taxon>Pezizomycotina</taxon>
        <taxon>Sordariomycetes</taxon>
        <taxon>Hypocreomycetidae</taxon>
        <taxon>Hypocreales</taxon>
        <taxon>Clavicipitaceae</taxon>
        <taxon>Pochonia</taxon>
    </lineage>
</organism>
<comment type="caution">
    <text evidence="8">The sequence shown here is derived from an EMBL/GenBank/DDBJ whole genome shotgun (WGS) entry which is preliminary data.</text>
</comment>
<evidence type="ECO:0000256" key="2">
    <source>
        <dbReference type="ARBA" id="ARBA00006462"/>
    </source>
</evidence>
<evidence type="ECO:0000313" key="9">
    <source>
        <dbReference type="Proteomes" id="UP000078397"/>
    </source>
</evidence>
<protein>
    <submittedName>
        <fullName evidence="8">Uncharacterized protein</fullName>
    </submittedName>
</protein>
<evidence type="ECO:0000256" key="4">
    <source>
        <dbReference type="ARBA" id="ARBA00022968"/>
    </source>
</evidence>
<sequence>MAGKEQQHTKLPGDRRRIRGVVVSAIVFMTILMFTPNSLNPLCGRRRNTFFGRCRGSYDEPNNNSLDPATTSHACGTVSEASRVLLVIGNRGFGTDSDDNVQIMPICIPKSSPSYGVSSVISHIGQIIEIDGQIPPTIPSFCHQRCLAKSGKCSCHEVADDSWTDNRYHNLVTAKRAFDVRPDDDWYLFIDHNTCVLYSRVRKWLWRLDPGEPHYVGRPGIFPFAQGRSGYLVSRSAMQEMFSETLPSPDQYSLRIPALEVTLSSEALTRKHPALSLSANTLLC</sequence>
<dbReference type="STRING" id="1380566.A0A179F1X7"/>
<evidence type="ECO:0000313" key="8">
    <source>
        <dbReference type="EMBL" id="OAQ59432.2"/>
    </source>
</evidence>
<dbReference type="InterPro" id="IPR026050">
    <property type="entry name" value="C1GALT1/C1GALT1_chp1"/>
</dbReference>
<name>A0A179F1X7_METCM</name>
<dbReference type="PANTHER" id="PTHR23033">
    <property type="entry name" value="BETA1,3-GALACTOSYLTRANSFERASE"/>
    <property type="match status" value="1"/>
</dbReference>
<evidence type="ECO:0000256" key="3">
    <source>
        <dbReference type="ARBA" id="ARBA00022692"/>
    </source>
</evidence>
<keyword evidence="6 7" id="KW-0472">Membrane</keyword>
<evidence type="ECO:0000256" key="7">
    <source>
        <dbReference type="SAM" id="Phobius"/>
    </source>
</evidence>
<dbReference type="OrthoDB" id="414175at2759"/>
<dbReference type="GeneID" id="28852850"/>
<dbReference type="Gene3D" id="3.90.550.50">
    <property type="match status" value="1"/>
</dbReference>
<dbReference type="RefSeq" id="XP_018137456.2">
    <property type="nucleotide sequence ID" value="XM_018288856.2"/>
</dbReference>
<gene>
    <name evidence="8" type="ORF">VFPPC_10490</name>
</gene>
<dbReference type="EMBL" id="LSBJ02000011">
    <property type="protein sequence ID" value="OAQ59432.2"/>
    <property type="molecule type" value="Genomic_DNA"/>
</dbReference>
<dbReference type="Proteomes" id="UP000078397">
    <property type="component" value="Unassembled WGS sequence"/>
</dbReference>
<feature type="transmembrane region" description="Helical" evidence="7">
    <location>
        <begin position="21"/>
        <end position="39"/>
    </location>
</feature>
<proteinExistence type="inferred from homology"/>
<reference evidence="8 9" key="1">
    <citation type="journal article" date="2016" name="PLoS Pathog.">
        <title>Biosynthesis of antibiotic leucinostatins in bio-control fungus Purpureocillium lilacinum and their inhibition on phytophthora revealed by genome mining.</title>
        <authorList>
            <person name="Wang G."/>
            <person name="Liu Z."/>
            <person name="Lin R."/>
            <person name="Li E."/>
            <person name="Mao Z."/>
            <person name="Ling J."/>
            <person name="Yang Y."/>
            <person name="Yin W.B."/>
            <person name="Xie B."/>
        </authorList>
    </citation>
    <scope>NUCLEOTIDE SEQUENCE [LARGE SCALE GENOMIC DNA]</scope>
    <source>
        <strain evidence="8">170</strain>
    </source>
</reference>
<keyword evidence="5 7" id="KW-1133">Transmembrane helix</keyword>
<evidence type="ECO:0000256" key="5">
    <source>
        <dbReference type="ARBA" id="ARBA00022989"/>
    </source>
</evidence>
<dbReference type="AlphaFoldDB" id="A0A179F1X7"/>
<comment type="similarity">
    <text evidence="2">Belongs to the glycosyltransferase 31 family. Beta3-Gal-T subfamily.</text>
</comment>
<evidence type="ECO:0000256" key="1">
    <source>
        <dbReference type="ARBA" id="ARBA00004606"/>
    </source>
</evidence>
<keyword evidence="3 7" id="KW-0812">Transmembrane</keyword>